<name>A0A5K7XFQ8_9BACT</name>
<evidence type="ECO:0000313" key="2">
    <source>
        <dbReference type="Proteomes" id="UP000326837"/>
    </source>
</evidence>
<reference evidence="2" key="1">
    <citation type="submission" date="2019-10" db="EMBL/GenBank/DDBJ databases">
        <title>Lacipirellula parvula gen. nov., sp. nov., representing a lineage of planctomycetes widespread in freshwater anoxic habitats, and description of the family Lacipirellulaceae.</title>
        <authorList>
            <person name="Dedysh S.N."/>
            <person name="Kulichevskaya I.S."/>
            <person name="Beletsky A.V."/>
            <person name="Rakitin A.L."/>
            <person name="Mardanov A.V."/>
            <person name="Ivanova A.A."/>
            <person name="Saltykova V.X."/>
            <person name="Rijpstra W.I.C."/>
            <person name="Sinninghe Damste J.S."/>
            <person name="Ravin N.V."/>
        </authorList>
    </citation>
    <scope>NUCLEOTIDE SEQUENCE [LARGE SCALE GENOMIC DNA]</scope>
    <source>
        <strain evidence="2">PX69</strain>
    </source>
</reference>
<accession>A0A5K7XFQ8</accession>
<dbReference type="KEGG" id="lpav:PLANPX_5306"/>
<sequence length="279" mass="31833">MPKEPITQADLEEFVANESDFGFEMKIRRLLTSKSLDPLHGGTYIDPVTGLSRQFDLRVQIRPQERHYRRCPFLFRLAIECKNVRDHYPLLIQCVPRARNESFHDVVATTNRTARVLRFYPRETKYREDRPTGKNLMQVARNGSAFNASDGDVYSKWAQAIASSSDLAVSSEANLEESPIFTFVMPVLVVPDGRLWAINYDEHGSALGAPTLSEAISFFVSAPLRWKHKDEILAMTLSHIEFVTETGLSRLIDSLKSPIAVNEYFEDSLVNRYLSSNDW</sequence>
<evidence type="ECO:0000313" key="1">
    <source>
        <dbReference type="EMBL" id="BBO35694.1"/>
    </source>
</evidence>
<keyword evidence="2" id="KW-1185">Reference proteome</keyword>
<dbReference type="RefSeq" id="WP_152101017.1">
    <property type="nucleotide sequence ID" value="NZ_AP021861.1"/>
</dbReference>
<protein>
    <submittedName>
        <fullName evidence="1">Uncharacterized protein</fullName>
    </submittedName>
</protein>
<dbReference type="Proteomes" id="UP000326837">
    <property type="component" value="Chromosome"/>
</dbReference>
<gene>
    <name evidence="1" type="ORF">PLANPX_5306</name>
</gene>
<proteinExistence type="predicted"/>
<dbReference type="EMBL" id="AP021861">
    <property type="protein sequence ID" value="BBO35694.1"/>
    <property type="molecule type" value="Genomic_DNA"/>
</dbReference>
<organism evidence="1 2">
    <name type="scientific">Lacipirellula parvula</name>
    <dbReference type="NCBI Taxonomy" id="2650471"/>
    <lineage>
        <taxon>Bacteria</taxon>
        <taxon>Pseudomonadati</taxon>
        <taxon>Planctomycetota</taxon>
        <taxon>Planctomycetia</taxon>
        <taxon>Pirellulales</taxon>
        <taxon>Lacipirellulaceae</taxon>
        <taxon>Lacipirellula</taxon>
    </lineage>
</organism>
<dbReference type="AlphaFoldDB" id="A0A5K7XFQ8"/>